<dbReference type="GO" id="GO:0015658">
    <property type="term" value="F:branched-chain amino acid transmembrane transporter activity"/>
    <property type="evidence" value="ECO:0007669"/>
    <property type="project" value="InterPro"/>
</dbReference>
<evidence type="ECO:0000256" key="6">
    <source>
        <dbReference type="SAM" id="Phobius"/>
    </source>
</evidence>
<organism evidence="7">
    <name type="scientific">uncultured spirochete</name>
    <dbReference type="NCBI Taxonomy" id="156406"/>
    <lineage>
        <taxon>Bacteria</taxon>
        <taxon>Pseudomonadati</taxon>
        <taxon>Spirochaetota</taxon>
        <taxon>Spirochaetia</taxon>
        <taxon>Spirochaetales</taxon>
        <taxon>environmental samples</taxon>
    </lineage>
</organism>
<name>A0A3P3XS20_9SPIR</name>
<dbReference type="CDD" id="cd06581">
    <property type="entry name" value="TM_PBP1_LivM_like"/>
    <property type="match status" value="1"/>
</dbReference>
<evidence type="ECO:0000313" key="7">
    <source>
        <dbReference type="EMBL" id="SLM19067.1"/>
    </source>
</evidence>
<evidence type="ECO:0000256" key="4">
    <source>
        <dbReference type="ARBA" id="ARBA00022989"/>
    </source>
</evidence>
<feature type="transmembrane region" description="Helical" evidence="6">
    <location>
        <begin position="260"/>
        <end position="279"/>
    </location>
</feature>
<dbReference type="InterPro" id="IPR043428">
    <property type="entry name" value="LivM-like"/>
</dbReference>
<feature type="transmembrane region" description="Helical" evidence="6">
    <location>
        <begin position="47"/>
        <end position="66"/>
    </location>
</feature>
<dbReference type="PANTHER" id="PTHR30482">
    <property type="entry name" value="HIGH-AFFINITY BRANCHED-CHAIN AMINO ACID TRANSPORT SYSTEM PERMEASE"/>
    <property type="match status" value="1"/>
</dbReference>
<feature type="transmembrane region" description="Helical" evidence="6">
    <location>
        <begin position="313"/>
        <end position="336"/>
    </location>
</feature>
<dbReference type="PANTHER" id="PTHR30482:SF20">
    <property type="entry name" value="HIGH-AFFINITY BRANCHED-CHAIN AMINO ACID TRANSPORT SYSTEM PERMEASE PROTEIN LIVM"/>
    <property type="match status" value="1"/>
</dbReference>
<keyword evidence="2" id="KW-1003">Cell membrane</keyword>
<reference evidence="7" key="1">
    <citation type="submission" date="2017-02" db="EMBL/GenBank/DDBJ databases">
        <authorList>
            <person name="Regsiter A."/>
            <person name="William W."/>
        </authorList>
    </citation>
    <scope>NUCLEOTIDE SEQUENCE</scope>
    <source>
        <strain evidence="7">BdmA 4</strain>
    </source>
</reference>
<feature type="transmembrane region" description="Helical" evidence="6">
    <location>
        <begin position="102"/>
        <end position="119"/>
    </location>
</feature>
<gene>
    <name evidence="7" type="primary">livM</name>
    <name evidence="7" type="ORF">SPIRO4BDMA_50582</name>
</gene>
<protein>
    <submittedName>
        <fullName evidence="7">Leucine/isoleucine/valine transporter subunit membrane component of ABC superfamily</fullName>
    </submittedName>
</protein>
<keyword evidence="4 6" id="KW-1133">Transmembrane helix</keyword>
<dbReference type="GO" id="GO:0005886">
    <property type="term" value="C:plasma membrane"/>
    <property type="evidence" value="ECO:0007669"/>
    <property type="project" value="UniProtKB-SubCell"/>
</dbReference>
<dbReference type="InterPro" id="IPR001851">
    <property type="entry name" value="ABC_transp_permease"/>
</dbReference>
<sequence>MKVRSILADVRKSLGIAVWAMVLLFPLMVMKVSVTRGVAQVQFRWNLLPFVGIAGFVLSFVWRIALEWKDRRGNNKSEGAFSRVKAWGGQYFARPAVRKSSLVALLCFVIAYPFLFGMYHTNVMITAFIYVILALGLNIVVGLGGLLNLGYAAFFGVGAYTYGLMWKYLGHSFIAAGIDPGWLFWISLPLAGIMASLFGILLSLPVLRLRGDYLAIITLAFGEIFHMVMQNSSDITGGATGISLIPRPWFFGHKLPPPQAATYIYFIAIVLVIITIFIVRRIEDSRVGRALEAMREDEVACEAMGINLVKNKLITFALGSFWAGIAGVIMAAQTTYINPDSFTLWESIIILMAVVIGGTGSIPGVIGGAILLKLLPEYFRALAQYRMLIYGIAMVLVIIFKPDGLIPRKRKQYTFEEKELSK</sequence>
<accession>A0A3P3XS20</accession>
<feature type="transmembrane region" description="Helical" evidence="6">
    <location>
        <begin position="348"/>
        <end position="371"/>
    </location>
</feature>
<dbReference type="EMBL" id="FWDO01000005">
    <property type="protein sequence ID" value="SLM19067.1"/>
    <property type="molecule type" value="Genomic_DNA"/>
</dbReference>
<feature type="transmembrane region" description="Helical" evidence="6">
    <location>
        <begin position="211"/>
        <end position="229"/>
    </location>
</feature>
<feature type="transmembrane region" description="Helical" evidence="6">
    <location>
        <begin position="383"/>
        <end position="400"/>
    </location>
</feature>
<keyword evidence="5 6" id="KW-0472">Membrane</keyword>
<feature type="transmembrane region" description="Helical" evidence="6">
    <location>
        <begin position="151"/>
        <end position="170"/>
    </location>
</feature>
<dbReference type="Pfam" id="PF02653">
    <property type="entry name" value="BPD_transp_2"/>
    <property type="match status" value="1"/>
</dbReference>
<feature type="transmembrane region" description="Helical" evidence="6">
    <location>
        <begin position="182"/>
        <end position="204"/>
    </location>
</feature>
<keyword evidence="3 6" id="KW-0812">Transmembrane</keyword>
<proteinExistence type="predicted"/>
<dbReference type="AlphaFoldDB" id="A0A3P3XS20"/>
<evidence type="ECO:0000256" key="5">
    <source>
        <dbReference type="ARBA" id="ARBA00023136"/>
    </source>
</evidence>
<evidence type="ECO:0000256" key="2">
    <source>
        <dbReference type="ARBA" id="ARBA00022475"/>
    </source>
</evidence>
<feature type="transmembrane region" description="Helical" evidence="6">
    <location>
        <begin position="125"/>
        <end position="144"/>
    </location>
</feature>
<evidence type="ECO:0000256" key="1">
    <source>
        <dbReference type="ARBA" id="ARBA00004651"/>
    </source>
</evidence>
<comment type="subcellular location">
    <subcellularLocation>
        <location evidence="1">Cell membrane</location>
        <topology evidence="1">Multi-pass membrane protein</topology>
    </subcellularLocation>
</comment>
<evidence type="ECO:0000256" key="3">
    <source>
        <dbReference type="ARBA" id="ARBA00022692"/>
    </source>
</evidence>